<dbReference type="Gene3D" id="1.20.1250.20">
    <property type="entry name" value="MFS general substrate transporter like domains"/>
    <property type="match status" value="1"/>
</dbReference>
<feature type="transmembrane region" description="Helical" evidence="9">
    <location>
        <begin position="344"/>
        <end position="363"/>
    </location>
</feature>
<dbReference type="PANTHER" id="PTHR48022">
    <property type="entry name" value="PLASTIDIC GLUCOSE TRANSPORTER 4"/>
    <property type="match status" value="1"/>
</dbReference>
<dbReference type="InterPro" id="IPR036259">
    <property type="entry name" value="MFS_trans_sf"/>
</dbReference>
<evidence type="ECO:0000256" key="1">
    <source>
        <dbReference type="ARBA" id="ARBA00004141"/>
    </source>
</evidence>
<comment type="similarity">
    <text evidence="2 7">Belongs to the major facilitator superfamily. Sugar transporter (TC 2.A.1.1) family.</text>
</comment>
<keyword evidence="6 9" id="KW-0472">Membrane</keyword>
<feature type="transmembrane region" description="Helical" evidence="9">
    <location>
        <begin position="15"/>
        <end position="33"/>
    </location>
</feature>
<dbReference type="InterPro" id="IPR020846">
    <property type="entry name" value="MFS_dom"/>
</dbReference>
<feature type="domain" description="Major facilitator superfamily (MFS) profile" evidence="10">
    <location>
        <begin position="20"/>
        <end position="461"/>
    </location>
</feature>
<dbReference type="EMBL" id="CAWUHC010000005">
    <property type="protein sequence ID" value="CAK7210654.1"/>
    <property type="molecule type" value="Genomic_DNA"/>
</dbReference>
<evidence type="ECO:0000256" key="3">
    <source>
        <dbReference type="ARBA" id="ARBA00022448"/>
    </source>
</evidence>
<dbReference type="InterPro" id="IPR050360">
    <property type="entry name" value="MFS_Sugar_Transporters"/>
</dbReference>
<evidence type="ECO:0000256" key="8">
    <source>
        <dbReference type="SAM" id="Coils"/>
    </source>
</evidence>
<feature type="transmembrane region" description="Helical" evidence="9">
    <location>
        <begin position="191"/>
        <end position="210"/>
    </location>
</feature>
<evidence type="ECO:0000256" key="6">
    <source>
        <dbReference type="ARBA" id="ARBA00023136"/>
    </source>
</evidence>
<dbReference type="NCBIfam" id="TIGR00879">
    <property type="entry name" value="SP"/>
    <property type="match status" value="1"/>
</dbReference>
<feature type="transmembrane region" description="Helical" evidence="9">
    <location>
        <begin position="438"/>
        <end position="457"/>
    </location>
</feature>
<keyword evidence="8" id="KW-0175">Coiled coil</keyword>
<evidence type="ECO:0000259" key="10">
    <source>
        <dbReference type="PROSITE" id="PS50850"/>
    </source>
</evidence>
<keyword evidence="5 9" id="KW-1133">Transmembrane helix</keyword>
<dbReference type="Pfam" id="PF00083">
    <property type="entry name" value="Sugar_tr"/>
    <property type="match status" value="1"/>
</dbReference>
<feature type="transmembrane region" description="Helical" evidence="9">
    <location>
        <begin position="369"/>
        <end position="394"/>
    </location>
</feature>
<feature type="transmembrane region" description="Helical" evidence="9">
    <location>
        <begin position="99"/>
        <end position="120"/>
    </location>
</feature>
<protein>
    <recommendedName>
        <fullName evidence="10">Major facilitator superfamily (MFS) profile domain-containing protein</fullName>
    </recommendedName>
</protein>
<evidence type="ECO:0000313" key="11">
    <source>
        <dbReference type="EMBL" id="CAK7210654.1"/>
    </source>
</evidence>
<feature type="transmembrane region" description="Helical" evidence="9">
    <location>
        <begin position="158"/>
        <end position="179"/>
    </location>
</feature>
<gene>
    <name evidence="11" type="ORF">SBRCBS47491_000848</name>
</gene>
<feature type="coiled-coil region" evidence="8">
    <location>
        <begin position="228"/>
        <end position="255"/>
    </location>
</feature>
<feature type="transmembrane region" description="Helical" evidence="9">
    <location>
        <begin position="290"/>
        <end position="309"/>
    </location>
</feature>
<proteinExistence type="inferred from homology"/>
<organism evidence="11 12">
    <name type="scientific">Sporothrix bragantina</name>
    <dbReference type="NCBI Taxonomy" id="671064"/>
    <lineage>
        <taxon>Eukaryota</taxon>
        <taxon>Fungi</taxon>
        <taxon>Dikarya</taxon>
        <taxon>Ascomycota</taxon>
        <taxon>Pezizomycotina</taxon>
        <taxon>Sordariomycetes</taxon>
        <taxon>Sordariomycetidae</taxon>
        <taxon>Ophiostomatales</taxon>
        <taxon>Ophiostomataceae</taxon>
        <taxon>Sporothrix</taxon>
    </lineage>
</organism>
<dbReference type="PANTHER" id="PTHR48022:SF45">
    <property type="entry name" value="MAJOR FACILITATOR SUPERFAMILY (MFS) PROFILE DOMAIN-CONTAINING PROTEIN-RELATED"/>
    <property type="match status" value="1"/>
</dbReference>
<feature type="transmembrane region" description="Helical" evidence="9">
    <location>
        <begin position="406"/>
        <end position="426"/>
    </location>
</feature>
<comment type="subcellular location">
    <subcellularLocation>
        <location evidence="1">Membrane</location>
        <topology evidence="1">Multi-pass membrane protein</topology>
    </subcellularLocation>
</comment>
<feature type="transmembrane region" description="Helical" evidence="9">
    <location>
        <begin position="126"/>
        <end position="146"/>
    </location>
</feature>
<accession>A0ABP0ATR0</accession>
<reference evidence="11 12" key="1">
    <citation type="submission" date="2024-01" db="EMBL/GenBank/DDBJ databases">
        <authorList>
            <person name="Allen C."/>
            <person name="Tagirdzhanova G."/>
        </authorList>
    </citation>
    <scope>NUCLEOTIDE SEQUENCE [LARGE SCALE GENOMIC DNA]</scope>
</reference>
<feature type="transmembrane region" description="Helical" evidence="9">
    <location>
        <begin position="315"/>
        <end position="337"/>
    </location>
</feature>
<keyword evidence="3 7" id="KW-0813">Transport</keyword>
<keyword evidence="12" id="KW-1185">Reference proteome</keyword>
<dbReference type="PRINTS" id="PR00171">
    <property type="entry name" value="SUGRTRNSPORT"/>
</dbReference>
<comment type="caution">
    <text evidence="11">The sequence shown here is derived from an EMBL/GenBank/DDBJ whole genome shotgun (WGS) entry which is preliminary data.</text>
</comment>
<dbReference type="InterPro" id="IPR003663">
    <property type="entry name" value="Sugar/inositol_transpt"/>
</dbReference>
<keyword evidence="4 9" id="KW-0812">Transmembrane</keyword>
<dbReference type="InterPro" id="IPR005828">
    <property type="entry name" value="MFS_sugar_transport-like"/>
</dbReference>
<evidence type="ECO:0000256" key="4">
    <source>
        <dbReference type="ARBA" id="ARBA00022692"/>
    </source>
</evidence>
<dbReference type="PROSITE" id="PS50850">
    <property type="entry name" value="MFS"/>
    <property type="match status" value="1"/>
</dbReference>
<dbReference type="SUPFAM" id="SSF103473">
    <property type="entry name" value="MFS general substrate transporter"/>
    <property type="match status" value="1"/>
</dbReference>
<name>A0ABP0ATR0_9PEZI</name>
<evidence type="ECO:0000256" key="9">
    <source>
        <dbReference type="SAM" id="Phobius"/>
    </source>
</evidence>
<evidence type="ECO:0000313" key="12">
    <source>
        <dbReference type="Proteomes" id="UP001642406"/>
    </source>
</evidence>
<evidence type="ECO:0000256" key="5">
    <source>
        <dbReference type="ARBA" id="ARBA00022989"/>
    </source>
</evidence>
<evidence type="ECO:0000256" key="7">
    <source>
        <dbReference type="RuleBase" id="RU003346"/>
    </source>
</evidence>
<evidence type="ECO:0000256" key="2">
    <source>
        <dbReference type="ARBA" id="ARBA00010992"/>
    </source>
</evidence>
<dbReference type="Proteomes" id="UP001642406">
    <property type="component" value="Unassembled WGS sequence"/>
</dbReference>
<sequence>MAVAKSYFGLRGQKLHLAMLVLVVCPSFILFGYNNGSTGGIASLPSFIKQFPDYDTTSGTPSENAFHARVKGVVTGCYDLGAVVGSLCCIFYSDKIGRLRTLLTGMIMTIIALAIESSAYSLAQFVVGRILIGAAIGTISAVIPVWQSECASTAHRGTFVIVEGLSISFGITLSEWVAFGLSFAKEGSVQWRVPLVFPVVFALFVIPFIFKMPESPRWLARMGRMDEARAVLAALADLDEDSEQVQEELRGVEHSLALMNGNLKGLFHNGEERVSHRAALACMGQVFQQLCGISALVFYTSTVFVSLGFEGTHARVMGASLTTFQTLASTVPIFIIDKVGRRKLFMAAGTGLAVSCAIVAGTGDLKGHGSIAAVVFFFVYDFFYPLGFLGQTFLYASEISPIRYRVPITAIANATQWLTQFVVAQITPPGTDNLGNKFWIIFAVFNASFVPIVYFFFPETKGRSLEDIDIIFRHTHSIFDAVSVAKRMTKDQVRQEEATSVGVFAEQEKESVASASEKENATHTIV</sequence>